<feature type="domain" description="2EXR" evidence="1">
    <location>
        <begin position="6"/>
        <end position="95"/>
    </location>
</feature>
<gene>
    <name evidence="2" type="ORF">C8035_v000475</name>
</gene>
<dbReference type="EMBL" id="QAPG01010715">
    <property type="protein sequence ID" value="TDZ13029.1"/>
    <property type="molecule type" value="Genomic_DNA"/>
</dbReference>
<keyword evidence="3" id="KW-1185">Reference proteome</keyword>
<evidence type="ECO:0000259" key="1">
    <source>
        <dbReference type="Pfam" id="PF20150"/>
    </source>
</evidence>
<accession>A0A4R8PL75</accession>
<evidence type="ECO:0000313" key="2">
    <source>
        <dbReference type="EMBL" id="TDZ13029.1"/>
    </source>
</evidence>
<dbReference type="PANTHER" id="PTHR35910">
    <property type="entry name" value="2EXR DOMAIN-CONTAINING PROTEIN"/>
    <property type="match status" value="1"/>
</dbReference>
<protein>
    <recommendedName>
        <fullName evidence="1">2EXR domain-containing protein</fullName>
    </recommendedName>
</protein>
<dbReference type="InterPro" id="IPR045518">
    <property type="entry name" value="2EXR"/>
</dbReference>
<proteinExistence type="predicted"/>
<dbReference type="AlphaFoldDB" id="A0A4R8PL75"/>
<name>A0A4R8PL75_9PEZI</name>
<sequence length="239" mass="27472">MAATTFQPFMALPLEIRLLIWETYGTEPRVFEYREDTALIRPGREFRHPRCVGLATCAESRKAIYNLLEPFASQHDIDKRSTLSTPLCYYPATDIFYLPPLVYRSRIQAWDSLWTTKPQVCNVGVHWSVLCDERRIAEALKACRRCFTDMRTLVVFVEFKALPEPEEDTGKGGLVRILGPLEDDFRLPSLYSEAHGLMDEYWTWGELKGAIERVKSGMKGAVEFEGALYYREVANGSDR</sequence>
<organism evidence="2 3">
    <name type="scientific">Colletotrichum spinosum</name>
    <dbReference type="NCBI Taxonomy" id="1347390"/>
    <lineage>
        <taxon>Eukaryota</taxon>
        <taxon>Fungi</taxon>
        <taxon>Dikarya</taxon>
        <taxon>Ascomycota</taxon>
        <taxon>Pezizomycotina</taxon>
        <taxon>Sordariomycetes</taxon>
        <taxon>Hypocreomycetidae</taxon>
        <taxon>Glomerellales</taxon>
        <taxon>Glomerellaceae</taxon>
        <taxon>Colletotrichum</taxon>
        <taxon>Colletotrichum orbiculare species complex</taxon>
    </lineage>
</organism>
<reference evidence="2 3" key="1">
    <citation type="submission" date="2018-11" db="EMBL/GenBank/DDBJ databases">
        <title>Genome sequence and assembly of Colletotrichum spinosum.</title>
        <authorList>
            <person name="Gan P."/>
            <person name="Shirasu K."/>
        </authorList>
    </citation>
    <scope>NUCLEOTIDE SEQUENCE [LARGE SCALE GENOMIC DNA]</scope>
    <source>
        <strain evidence="2 3">CBS 515.97</strain>
    </source>
</reference>
<dbReference type="PANTHER" id="PTHR35910:SF6">
    <property type="entry name" value="2EXR DOMAIN-CONTAINING PROTEIN"/>
    <property type="match status" value="1"/>
</dbReference>
<evidence type="ECO:0000313" key="3">
    <source>
        <dbReference type="Proteomes" id="UP000295083"/>
    </source>
</evidence>
<dbReference type="Pfam" id="PF20150">
    <property type="entry name" value="2EXR"/>
    <property type="match status" value="1"/>
</dbReference>
<dbReference type="Proteomes" id="UP000295083">
    <property type="component" value="Unassembled WGS sequence"/>
</dbReference>
<comment type="caution">
    <text evidence="2">The sequence shown here is derived from an EMBL/GenBank/DDBJ whole genome shotgun (WGS) entry which is preliminary data.</text>
</comment>